<organism evidence="5 6">
    <name type="scientific">Laspinema palackyanum D2a</name>
    <dbReference type="NCBI Taxonomy" id="2953684"/>
    <lineage>
        <taxon>Bacteria</taxon>
        <taxon>Bacillati</taxon>
        <taxon>Cyanobacteriota</taxon>
        <taxon>Cyanophyceae</taxon>
        <taxon>Oscillatoriophycideae</taxon>
        <taxon>Oscillatoriales</taxon>
        <taxon>Laspinemataceae</taxon>
        <taxon>Laspinema</taxon>
        <taxon>Laspinema palackyanum</taxon>
    </lineage>
</organism>
<feature type="compositionally biased region" description="Low complexity" evidence="3">
    <location>
        <begin position="609"/>
        <end position="623"/>
    </location>
</feature>
<feature type="repeat" description="TPR" evidence="1">
    <location>
        <begin position="172"/>
        <end position="205"/>
    </location>
</feature>
<feature type="coiled-coil region" evidence="2">
    <location>
        <begin position="151"/>
        <end position="178"/>
    </location>
</feature>
<dbReference type="RefSeq" id="WP_368004818.1">
    <property type="nucleotide sequence ID" value="NZ_JAMXFF010000002.1"/>
</dbReference>
<keyword evidence="2" id="KW-0175">Coiled coil</keyword>
<dbReference type="Gene3D" id="1.25.40.10">
    <property type="entry name" value="Tetratricopeptide repeat domain"/>
    <property type="match status" value="3"/>
</dbReference>
<feature type="repeat" description="TPR" evidence="1">
    <location>
        <begin position="292"/>
        <end position="325"/>
    </location>
</feature>
<sequence>MAQTFEEQQQEAKQLLDLGMGQYEQGQFLDASQSWEQALDIYQRIGDKTGERNTSFYLGNLYIHLEEYIQAEQYFLQSLLLSQEIGDKSREGYVVMGLADVYLNLQEYAQAELYFQQSLEISRQVSDKIRESINLNKLGEIYYTLGEFAQAEEYYQEYLILARDLKDKEQEIKALNSLGLIFRDLGEYAEAHQYFLESLAIAQETNNPALEGNILHNIGLVHQSQGQYDQATEYYEESLIIFREIDYPEGEATILNNLGILYGYLENYVLAEESYQQSLEIFQEIGHDIEQSNILNNLGLVYQAQQRYDEAEEFFFKSIELYEKLRPGLNDLQKISLFEQQAKTYEFLQQVLISQNKIETALEISERGRARAFVELLGKRLANNEANISNYAPPNIAEIKQIAAAQNATIVQYSYIRQEFPVDDVQRLNESDIYIWVIKPTGEIAFRRSDLKPLWNKEDSFLTKLIAEARCFDNYLCRRHLTVAQTRNGATEVTSNGNLSFNREAAQQQAIRIPQPQQPEWQQLHRLLIEPIADLLPTNPNERVIFVPHASLFLIPFAALQDAEGTYLIKKHTIVTTPSIQMLDLTRQQKLSQTERDGNLLIVGNPTMPSRGQPPQQLSPLPGAEKEAQDIAQLLNGIPLIGSQATKAAVVEKMPSSRIIHLATHGSFDPNRGIGSWLALTPTNSDDGFLTAEEIFNLELNAELVVLSACDTGRGRITGDGVIGLSRSFISAGVPSVLVSLWKVDDAATAYLMREFYENWLDGSDKAQALRQAMLNTMQQYPHPENWAAFTLIGEAE</sequence>
<dbReference type="PANTHER" id="PTHR10098">
    <property type="entry name" value="RAPSYN-RELATED"/>
    <property type="match status" value="1"/>
</dbReference>
<evidence type="ECO:0000313" key="6">
    <source>
        <dbReference type="Proteomes" id="UP001525890"/>
    </source>
</evidence>
<feature type="domain" description="CHAT" evidence="4">
    <location>
        <begin position="520"/>
        <end position="795"/>
    </location>
</feature>
<dbReference type="InterPro" id="IPR024983">
    <property type="entry name" value="CHAT_dom"/>
</dbReference>
<proteinExistence type="predicted"/>
<dbReference type="InterPro" id="IPR019734">
    <property type="entry name" value="TPR_rpt"/>
</dbReference>
<accession>A0ABT2MK59</accession>
<feature type="region of interest" description="Disordered" evidence="3">
    <location>
        <begin position="605"/>
        <end position="625"/>
    </location>
</feature>
<feature type="repeat" description="TPR" evidence="1">
    <location>
        <begin position="132"/>
        <end position="165"/>
    </location>
</feature>
<reference evidence="5 6" key="1">
    <citation type="journal article" date="2022" name="Front. Microbiol.">
        <title>High genomic differentiation and limited gene flow indicate recent cryptic speciation within the genus Laspinema (cyanobacteria).</title>
        <authorList>
            <person name="Stanojkovic A."/>
            <person name="Skoupy S."/>
            <person name="Skaloud P."/>
            <person name="Dvorak P."/>
        </authorList>
    </citation>
    <scope>NUCLEOTIDE SEQUENCE [LARGE SCALE GENOMIC DNA]</scope>
    <source>
        <strain evidence="5 6">D2a</strain>
    </source>
</reference>
<dbReference type="PANTHER" id="PTHR10098:SF108">
    <property type="entry name" value="TETRATRICOPEPTIDE REPEAT PROTEIN 28"/>
    <property type="match status" value="1"/>
</dbReference>
<comment type="caution">
    <text evidence="5">The sequence shown here is derived from an EMBL/GenBank/DDBJ whole genome shotgun (WGS) entry which is preliminary data.</text>
</comment>
<evidence type="ECO:0000256" key="1">
    <source>
        <dbReference type="PROSITE-ProRule" id="PRU00339"/>
    </source>
</evidence>
<dbReference type="Proteomes" id="UP001525890">
    <property type="component" value="Unassembled WGS sequence"/>
</dbReference>
<gene>
    <name evidence="5" type="ORF">NG799_01965</name>
</gene>
<dbReference type="SUPFAM" id="SSF48452">
    <property type="entry name" value="TPR-like"/>
    <property type="match status" value="2"/>
</dbReference>
<evidence type="ECO:0000256" key="2">
    <source>
        <dbReference type="SAM" id="Coils"/>
    </source>
</evidence>
<dbReference type="Pfam" id="PF13424">
    <property type="entry name" value="TPR_12"/>
    <property type="match status" value="4"/>
</dbReference>
<keyword evidence="1" id="KW-0802">TPR repeat</keyword>
<dbReference type="SMART" id="SM00028">
    <property type="entry name" value="TPR"/>
    <property type="match status" value="8"/>
</dbReference>
<dbReference type="Pfam" id="PF12770">
    <property type="entry name" value="CHAT"/>
    <property type="match status" value="1"/>
</dbReference>
<dbReference type="EMBL" id="JAMXFF010000002">
    <property type="protein sequence ID" value="MCT7965098.1"/>
    <property type="molecule type" value="Genomic_DNA"/>
</dbReference>
<feature type="repeat" description="TPR" evidence="1">
    <location>
        <begin position="212"/>
        <end position="245"/>
    </location>
</feature>
<evidence type="ECO:0000259" key="4">
    <source>
        <dbReference type="Pfam" id="PF12770"/>
    </source>
</evidence>
<dbReference type="InterPro" id="IPR011990">
    <property type="entry name" value="TPR-like_helical_dom_sf"/>
</dbReference>
<protein>
    <submittedName>
        <fullName evidence="5">CHAT domain-containing protein</fullName>
    </submittedName>
</protein>
<dbReference type="PROSITE" id="PS50005">
    <property type="entry name" value="TPR"/>
    <property type="match status" value="4"/>
</dbReference>
<keyword evidence="6" id="KW-1185">Reference proteome</keyword>
<name>A0ABT2MK59_9CYAN</name>
<evidence type="ECO:0000313" key="5">
    <source>
        <dbReference type="EMBL" id="MCT7965098.1"/>
    </source>
</evidence>
<evidence type="ECO:0000256" key="3">
    <source>
        <dbReference type="SAM" id="MobiDB-lite"/>
    </source>
</evidence>